<sequence length="299" mass="34171">MPTQEEELRYYAQRLKDRGVTYRDIAEGAGYKSNFPRAVNTYMIAAPWKVRDIPGRLEGLRRLAAQHHIDPPRDRTRRRATSPPATRPSRRLRVLYWNHGASDHMGISDPLRRTAQDKVDIVFGDRIKADSPHVVVIAELTSKTAWRHIASHYGYQLVKDSNMEVAIFVRNGLQFTPVLSGDRWITIDVRLGERTVRVTGVHLTHKCFSTYPQLTATSTSTVAPDDEWVVIGDFNRDPEAWPAWANKRIQREPRKPGRTPSLRDFVVSKRTMSAPSLRFTNHPELESKTRPHPAIAAIL</sequence>
<name>A0A7S1Q825_NEODS</name>
<evidence type="ECO:0000313" key="2">
    <source>
        <dbReference type="EMBL" id="CAD9125647.1"/>
    </source>
</evidence>
<dbReference type="Gene3D" id="3.60.10.10">
    <property type="entry name" value="Endonuclease/exonuclease/phosphatase"/>
    <property type="match status" value="1"/>
</dbReference>
<dbReference type="InterPro" id="IPR036691">
    <property type="entry name" value="Endo/exonu/phosph_ase_sf"/>
</dbReference>
<gene>
    <name evidence="2" type="ORF">NDES1114_LOCUS19708</name>
</gene>
<dbReference type="AlphaFoldDB" id="A0A7S1Q825"/>
<protein>
    <recommendedName>
        <fullName evidence="3">Endonuclease/exonuclease/phosphatase domain-containing protein</fullName>
    </recommendedName>
</protein>
<reference evidence="2" key="1">
    <citation type="submission" date="2021-01" db="EMBL/GenBank/DDBJ databases">
        <authorList>
            <person name="Corre E."/>
            <person name="Pelletier E."/>
            <person name="Niang G."/>
            <person name="Scheremetjew M."/>
            <person name="Finn R."/>
            <person name="Kale V."/>
            <person name="Holt S."/>
            <person name="Cochrane G."/>
            <person name="Meng A."/>
            <person name="Brown T."/>
            <person name="Cohen L."/>
        </authorList>
    </citation>
    <scope>NUCLEOTIDE SEQUENCE</scope>
    <source>
        <strain evidence="2">CCAP 1951/1</strain>
    </source>
</reference>
<dbReference type="EMBL" id="HBGF01029677">
    <property type="protein sequence ID" value="CAD9125647.1"/>
    <property type="molecule type" value="Transcribed_RNA"/>
</dbReference>
<feature type="region of interest" description="Disordered" evidence="1">
    <location>
        <begin position="64"/>
        <end position="86"/>
    </location>
</feature>
<accession>A0A7S1Q825</accession>
<feature type="compositionally biased region" description="Basic and acidic residues" evidence="1">
    <location>
        <begin position="64"/>
        <end position="74"/>
    </location>
</feature>
<evidence type="ECO:0000256" key="1">
    <source>
        <dbReference type="SAM" id="MobiDB-lite"/>
    </source>
</evidence>
<organism evidence="2">
    <name type="scientific">Neobodo designis</name>
    <name type="common">Flagellated protozoan</name>
    <name type="synonym">Bodo designis</name>
    <dbReference type="NCBI Taxonomy" id="312471"/>
    <lineage>
        <taxon>Eukaryota</taxon>
        <taxon>Discoba</taxon>
        <taxon>Euglenozoa</taxon>
        <taxon>Kinetoplastea</taxon>
        <taxon>Metakinetoplastina</taxon>
        <taxon>Neobodonida</taxon>
        <taxon>Neobodo</taxon>
    </lineage>
</organism>
<dbReference type="SUPFAM" id="SSF56219">
    <property type="entry name" value="DNase I-like"/>
    <property type="match status" value="1"/>
</dbReference>
<proteinExistence type="predicted"/>
<evidence type="ECO:0008006" key="3">
    <source>
        <dbReference type="Google" id="ProtNLM"/>
    </source>
</evidence>